<protein>
    <submittedName>
        <fullName evidence="1">Uncharacterized protein</fullName>
    </submittedName>
</protein>
<dbReference type="Proteomes" id="UP001172055">
    <property type="component" value="Unassembled WGS sequence"/>
</dbReference>
<evidence type="ECO:0000313" key="2">
    <source>
        <dbReference type="Proteomes" id="UP001172055"/>
    </source>
</evidence>
<accession>A0ABT8MZZ9</accession>
<organism evidence="1 2">
    <name type="scientific">Planococcus shixiaomingii</name>
    <dbReference type="NCBI Taxonomy" id="3058393"/>
    <lineage>
        <taxon>Bacteria</taxon>
        <taxon>Bacillati</taxon>
        <taxon>Bacillota</taxon>
        <taxon>Bacilli</taxon>
        <taxon>Bacillales</taxon>
        <taxon>Caryophanaceae</taxon>
        <taxon>Planococcus</taxon>
    </lineage>
</organism>
<sequence length="103" mass="12322">MEAILYSIELLHRGKYESWDFSDERVRDAFFKKVKERFAGKEIKDRNNVEDMAIVQLSATNLQIKEKNEVSQVVPFEWYDYDVFGEMLAFINREYNKQNKSIS</sequence>
<gene>
    <name evidence="1" type="ORF">QWY14_04535</name>
</gene>
<dbReference type="EMBL" id="JAUJWV010000001">
    <property type="protein sequence ID" value="MDN7241043.1"/>
    <property type="molecule type" value="Genomic_DNA"/>
</dbReference>
<reference evidence="1 2" key="1">
    <citation type="submission" date="2023-06" db="EMBL/GenBank/DDBJ databases">
        <title>Novel species in genus Planococcus.</title>
        <authorList>
            <person name="Ning S."/>
        </authorList>
    </citation>
    <scope>NUCLEOTIDE SEQUENCE [LARGE SCALE GENOMIC DNA]</scope>
    <source>
        <strain evidence="1 2">N028</strain>
    </source>
</reference>
<dbReference type="RefSeq" id="WP_300984904.1">
    <property type="nucleotide sequence ID" value="NZ_CP129236.1"/>
</dbReference>
<comment type="caution">
    <text evidence="1">The sequence shown here is derived from an EMBL/GenBank/DDBJ whole genome shotgun (WGS) entry which is preliminary data.</text>
</comment>
<keyword evidence="2" id="KW-1185">Reference proteome</keyword>
<proteinExistence type="predicted"/>
<evidence type="ECO:0000313" key="1">
    <source>
        <dbReference type="EMBL" id="MDN7241043.1"/>
    </source>
</evidence>
<name>A0ABT8MZZ9_9BACL</name>